<dbReference type="InterPro" id="IPR050492">
    <property type="entry name" value="Bact_metal-bind_prot9"/>
</dbReference>
<dbReference type="PANTHER" id="PTHR42953:SF3">
    <property type="entry name" value="HIGH-AFFINITY ZINC UPTAKE SYSTEM PROTEIN ZNUA"/>
    <property type="match status" value="1"/>
</dbReference>
<reference evidence="4" key="1">
    <citation type="submission" date="2018-10" db="EMBL/GenBank/DDBJ databases">
        <authorList>
            <person name="Aoki K."/>
        </authorList>
    </citation>
    <scope>NUCLEOTIDE SEQUENCE</scope>
</reference>
<organism evidence="4">
    <name type="scientific">hydrothermal vent metagenome</name>
    <dbReference type="NCBI Taxonomy" id="652676"/>
    <lineage>
        <taxon>unclassified sequences</taxon>
        <taxon>metagenomes</taxon>
        <taxon>ecological metagenomes</taxon>
    </lineage>
</organism>
<dbReference type="Pfam" id="PF01297">
    <property type="entry name" value="ZnuA"/>
    <property type="match status" value="1"/>
</dbReference>
<dbReference type="Gene3D" id="3.40.50.1980">
    <property type="entry name" value="Nitrogenase molybdenum iron protein domain"/>
    <property type="match status" value="2"/>
</dbReference>
<accession>A0A3B1EA82</accession>
<dbReference type="PRINTS" id="PR00691">
    <property type="entry name" value="ADHESINB"/>
</dbReference>
<keyword evidence="2" id="KW-0813">Transport</keyword>
<dbReference type="GO" id="GO:0007155">
    <property type="term" value="P:cell adhesion"/>
    <property type="evidence" value="ECO:0007669"/>
    <property type="project" value="InterPro"/>
</dbReference>
<keyword evidence="3" id="KW-0732">Signal</keyword>
<dbReference type="AlphaFoldDB" id="A0A3B1EA82"/>
<sequence length="265" mass="30454">MNKLILLLLFGFLNILYAKLNIIVSILPQKTFVKAIGGDKVDVHIMVQPGSSPHTYEPKPSDMKAIEKANLYFTIGVEFENSWINKFKNQNNNMQIKNISTMIDKNNDPHIWTSPANVKIISQNICTYLSNIDKKNKIFYKNNLNKFLKHVENTDKQVRQNLKNLPVNSKFMVFHPAWGHFASYYNLKQISIEIDGKEPKPKTLLRILKEAKKHKVKAIFTQLEFSAKMAKIIANELNIKVIKISPLSPNWSENIINFSKALCPS</sequence>
<evidence type="ECO:0000256" key="1">
    <source>
        <dbReference type="ARBA" id="ARBA00011028"/>
    </source>
</evidence>
<gene>
    <name evidence="4" type="ORF">MNB_ARC-1_496</name>
</gene>
<evidence type="ECO:0000256" key="3">
    <source>
        <dbReference type="ARBA" id="ARBA00022729"/>
    </source>
</evidence>
<protein>
    <submittedName>
        <fullName evidence="4">Zinc ABC transporter, periplasmic-binding protein ZnuA</fullName>
    </submittedName>
</protein>
<dbReference type="EMBL" id="UOYO01000026">
    <property type="protein sequence ID" value="VAY87603.1"/>
    <property type="molecule type" value="Genomic_DNA"/>
</dbReference>
<evidence type="ECO:0000256" key="2">
    <source>
        <dbReference type="ARBA" id="ARBA00022448"/>
    </source>
</evidence>
<proteinExistence type="inferred from homology"/>
<dbReference type="PANTHER" id="PTHR42953">
    <property type="entry name" value="HIGH-AFFINITY ZINC UPTAKE SYSTEM PROTEIN ZNUA-RELATED"/>
    <property type="match status" value="1"/>
</dbReference>
<dbReference type="GO" id="GO:0030001">
    <property type="term" value="P:metal ion transport"/>
    <property type="evidence" value="ECO:0007669"/>
    <property type="project" value="InterPro"/>
</dbReference>
<name>A0A3B1EA82_9ZZZZ</name>
<dbReference type="InterPro" id="IPR006128">
    <property type="entry name" value="Lipoprotein_PsaA-like"/>
</dbReference>
<dbReference type="InterPro" id="IPR006129">
    <property type="entry name" value="AdhesinB"/>
</dbReference>
<dbReference type="InterPro" id="IPR006127">
    <property type="entry name" value="ZnuA-like"/>
</dbReference>
<comment type="similarity">
    <text evidence="1">Belongs to the bacterial solute-binding protein 9 family.</text>
</comment>
<dbReference type="SUPFAM" id="SSF53807">
    <property type="entry name" value="Helical backbone' metal receptor"/>
    <property type="match status" value="1"/>
</dbReference>
<dbReference type="GO" id="GO:0046872">
    <property type="term" value="F:metal ion binding"/>
    <property type="evidence" value="ECO:0007669"/>
    <property type="project" value="InterPro"/>
</dbReference>
<dbReference type="PRINTS" id="PR00690">
    <property type="entry name" value="ADHESNFAMILY"/>
</dbReference>
<evidence type="ECO:0000313" key="4">
    <source>
        <dbReference type="EMBL" id="VAY87603.1"/>
    </source>
</evidence>